<dbReference type="Proteomes" id="UP000321306">
    <property type="component" value="Unassembled WGS sequence"/>
</dbReference>
<evidence type="ECO:0000256" key="4">
    <source>
        <dbReference type="ARBA" id="ARBA00023295"/>
    </source>
</evidence>
<keyword evidence="2" id="KW-0479">Metal-binding</keyword>
<dbReference type="EMBL" id="BJXB01000012">
    <property type="protein sequence ID" value="GEM47251.1"/>
    <property type="molecule type" value="Genomic_DNA"/>
</dbReference>
<sequence length="832" mass="93721">MNPRSKDITITLIGHAHIDPVWLWDWREGYETVKATFRSALDRLQENQDMVFVHSSVAQYAWMENHPRLLQEIRDAVQRGQWEPVGGWWVEPDVNLPHGEALARQGVYGQRELERLVGRKAKVAFLPDSFGHPSTLPQLFEQSGLASFVFMRPSAGEIDLPSNLFRWKGSDGTEILSWHVECYNTNPKFIDSSLERNLHWRPEYLQEWAGLFGVGNHGGGPTRKAIESIRQLNNTEFWPTLKLGSLEGFMDRMGQVEHPTFDGELQHHARGCYAADSEIKRLNRKAEHALMTAEKLCSMAVQYGLTYPKAELTKAWKRLLFNQFHDILAGSSIESAYQDARIEMGEALAIASQWGFTAMQTIADQVDTRLRGTEVEEVIRSTRWDFSGWVTDYGDGVPVIVFNPSSHERSETIHVELNDWHTDDVHVMDEAGNSIYHQLTTPESASGGRPRILFHVTVPPMGYRMYRVIDRPGEVVPETAPMLNVTDTVLENQWWRLEFNPRTGTLQSLRDKTHDVELLAGAGAQYLIIDEPTDTWGHGIKSMRHLAGVLTCERLAVLERGPVRATMRAHLRYGNSTGHQDISIYRESPQIDGTGNIEWHEKHMALQLAFPLTLTDTTATYEVPYGSMVRPADGEEEPVQSWLDVSGTLRDHRGIQKKAGVALLNDSKYSASVLGGDIRLSVLRSPVYAHHDPAKLSPDIKYAYQDQGQQSFRWSLVPHAGDWKAAQVPQKAHALNVPLPFVREYVHGGDAPAQQSFLSVEASNVVVSAWKQAEDSTDAIVRLHETSGQDTETTLQFQGRTLPVKLRAHQVLGLKITPDGVSTVNFLEEDHA</sequence>
<comment type="caution">
    <text evidence="6">The sequence shown here is derived from an EMBL/GenBank/DDBJ whole genome shotgun (WGS) entry which is preliminary data.</text>
</comment>
<dbReference type="Pfam" id="PF01074">
    <property type="entry name" value="Glyco_hydro_38N"/>
    <property type="match status" value="1"/>
</dbReference>
<keyword evidence="7" id="KW-1185">Reference proteome</keyword>
<dbReference type="CDD" id="cd10789">
    <property type="entry name" value="GH38N_AMII_ER_cytosolic"/>
    <property type="match status" value="1"/>
</dbReference>
<evidence type="ECO:0000256" key="2">
    <source>
        <dbReference type="ARBA" id="ARBA00022723"/>
    </source>
</evidence>
<dbReference type="SUPFAM" id="SSF88713">
    <property type="entry name" value="Glycoside hydrolase/deacetylase"/>
    <property type="match status" value="1"/>
</dbReference>
<dbReference type="InterPro" id="IPR011013">
    <property type="entry name" value="Gal_mutarotase_sf_dom"/>
</dbReference>
<keyword evidence="4" id="KW-0326">Glycosidase</keyword>
<reference evidence="6 7" key="1">
    <citation type="submission" date="2019-07" db="EMBL/GenBank/DDBJ databases">
        <title>Whole genome shotgun sequence of Deinococcus cellulosilyticus NBRC 106333.</title>
        <authorList>
            <person name="Hosoyama A."/>
            <person name="Uohara A."/>
            <person name="Ohji S."/>
            <person name="Ichikawa N."/>
        </authorList>
    </citation>
    <scope>NUCLEOTIDE SEQUENCE [LARGE SCALE GENOMIC DNA]</scope>
    <source>
        <strain evidence="6 7">NBRC 106333</strain>
    </source>
</reference>
<accession>A0A511N4E5</accession>
<dbReference type="PANTHER" id="PTHR46017">
    <property type="entry name" value="ALPHA-MANNOSIDASE 2C1"/>
    <property type="match status" value="1"/>
</dbReference>
<dbReference type="InterPro" id="IPR041147">
    <property type="entry name" value="GH38_C"/>
</dbReference>
<dbReference type="InterPro" id="IPR011682">
    <property type="entry name" value="Glyco_hydro_38_C"/>
</dbReference>
<evidence type="ECO:0000256" key="3">
    <source>
        <dbReference type="ARBA" id="ARBA00022801"/>
    </source>
</evidence>
<dbReference type="InterPro" id="IPR027291">
    <property type="entry name" value="Glyco_hydro_38_N_sf"/>
</dbReference>
<dbReference type="Gene3D" id="2.60.40.1180">
    <property type="entry name" value="Golgi alpha-mannosidase II"/>
    <property type="match status" value="1"/>
</dbReference>
<protein>
    <recommendedName>
        <fullName evidence="5">Glycoside hydrolase family 38 central domain-containing protein</fullName>
    </recommendedName>
</protein>
<evidence type="ECO:0000259" key="5">
    <source>
        <dbReference type="SMART" id="SM00872"/>
    </source>
</evidence>
<dbReference type="SUPFAM" id="SSF74650">
    <property type="entry name" value="Galactose mutarotase-like"/>
    <property type="match status" value="1"/>
</dbReference>
<name>A0A511N4E5_DEIC1</name>
<dbReference type="GO" id="GO:0004559">
    <property type="term" value="F:alpha-mannosidase activity"/>
    <property type="evidence" value="ECO:0007669"/>
    <property type="project" value="InterPro"/>
</dbReference>
<dbReference type="InterPro" id="IPR000602">
    <property type="entry name" value="Glyco_hydro_38_N"/>
</dbReference>
<dbReference type="GO" id="GO:0009313">
    <property type="term" value="P:oligosaccharide catabolic process"/>
    <property type="evidence" value="ECO:0007669"/>
    <property type="project" value="TreeGrafter"/>
</dbReference>
<dbReference type="SUPFAM" id="SSF88688">
    <property type="entry name" value="Families 57/38 glycoside transferase middle domain"/>
    <property type="match status" value="1"/>
</dbReference>
<dbReference type="GO" id="GO:0046872">
    <property type="term" value="F:metal ion binding"/>
    <property type="evidence" value="ECO:0007669"/>
    <property type="project" value="UniProtKB-KW"/>
</dbReference>
<evidence type="ECO:0000313" key="6">
    <source>
        <dbReference type="EMBL" id="GEM47251.1"/>
    </source>
</evidence>
<dbReference type="InterPro" id="IPR011330">
    <property type="entry name" value="Glyco_hydro/deAcase_b/a-brl"/>
</dbReference>
<dbReference type="Gene3D" id="3.20.110.10">
    <property type="entry name" value="Glycoside hydrolase 38, N terminal domain"/>
    <property type="match status" value="1"/>
</dbReference>
<organism evidence="6 7">
    <name type="scientific">Deinococcus cellulosilyticus (strain DSM 18568 / NBRC 106333 / KACC 11606 / 5516J-15)</name>
    <dbReference type="NCBI Taxonomy" id="1223518"/>
    <lineage>
        <taxon>Bacteria</taxon>
        <taxon>Thermotogati</taxon>
        <taxon>Deinococcota</taxon>
        <taxon>Deinococci</taxon>
        <taxon>Deinococcales</taxon>
        <taxon>Deinococcaceae</taxon>
        <taxon>Deinococcus</taxon>
    </lineage>
</organism>
<dbReference type="FunFam" id="1.20.1270.50:FF:000004">
    <property type="entry name" value="alpha-mannosidase 2C1 isoform X1"/>
    <property type="match status" value="1"/>
</dbReference>
<keyword evidence="3" id="KW-0378">Hydrolase</keyword>
<dbReference type="InterPro" id="IPR028995">
    <property type="entry name" value="Glyco_hydro_57/38_cen_sf"/>
</dbReference>
<dbReference type="InterPro" id="IPR015341">
    <property type="entry name" value="Glyco_hydro_38_cen"/>
</dbReference>
<dbReference type="Gene3D" id="1.20.1270.50">
    <property type="entry name" value="Glycoside hydrolase family 38, central domain"/>
    <property type="match status" value="1"/>
</dbReference>
<feature type="domain" description="Glycoside hydrolase family 38 central" evidence="5">
    <location>
        <begin position="267"/>
        <end position="344"/>
    </location>
</feature>
<dbReference type="Gene3D" id="2.70.98.30">
    <property type="entry name" value="Golgi alpha-mannosidase II, domain 4"/>
    <property type="match status" value="1"/>
</dbReference>
<dbReference type="InterPro" id="IPR013780">
    <property type="entry name" value="Glyco_hydro_b"/>
</dbReference>
<dbReference type="Pfam" id="PF07748">
    <property type="entry name" value="Glyco_hydro_38C"/>
    <property type="match status" value="1"/>
</dbReference>
<dbReference type="Pfam" id="PF17677">
    <property type="entry name" value="Glyco_hydro38C2"/>
    <property type="match status" value="1"/>
</dbReference>
<evidence type="ECO:0000313" key="7">
    <source>
        <dbReference type="Proteomes" id="UP000321306"/>
    </source>
</evidence>
<dbReference type="SMART" id="SM00872">
    <property type="entry name" value="Alpha-mann_mid"/>
    <property type="match status" value="1"/>
</dbReference>
<comment type="similarity">
    <text evidence="1">Belongs to the glycosyl hydrolase 38 family.</text>
</comment>
<dbReference type="Pfam" id="PF09261">
    <property type="entry name" value="Alpha-mann_mid"/>
    <property type="match status" value="1"/>
</dbReference>
<dbReference type="GO" id="GO:0006013">
    <property type="term" value="P:mannose metabolic process"/>
    <property type="evidence" value="ECO:0007669"/>
    <property type="project" value="InterPro"/>
</dbReference>
<dbReference type="GO" id="GO:0030246">
    <property type="term" value="F:carbohydrate binding"/>
    <property type="evidence" value="ECO:0007669"/>
    <property type="project" value="InterPro"/>
</dbReference>
<proteinExistence type="inferred from homology"/>
<gene>
    <name evidence="6" type="ORF">DC3_28860</name>
</gene>
<dbReference type="PANTHER" id="PTHR46017:SF1">
    <property type="entry name" value="ALPHA-MANNOSIDASE 2C1"/>
    <property type="match status" value="1"/>
</dbReference>
<evidence type="ECO:0000256" key="1">
    <source>
        <dbReference type="ARBA" id="ARBA00009792"/>
    </source>
</evidence>
<dbReference type="AlphaFoldDB" id="A0A511N4E5"/>
<dbReference type="InterPro" id="IPR037094">
    <property type="entry name" value="Glyco_hydro_38_cen_sf"/>
</dbReference>
<dbReference type="OrthoDB" id="9772207at2"/>
<dbReference type="RefSeq" id="WP_146885349.1">
    <property type="nucleotide sequence ID" value="NZ_BJXB01000012.1"/>
</dbReference>